<dbReference type="EMBL" id="CABIJS010000111">
    <property type="protein sequence ID" value="VUZ43202.1"/>
    <property type="molecule type" value="Genomic_DNA"/>
</dbReference>
<keyword evidence="2" id="KW-1185">Reference proteome</keyword>
<accession>A0A564Y7E5</accession>
<reference evidence="1 2" key="1">
    <citation type="submission" date="2019-07" db="EMBL/GenBank/DDBJ databases">
        <authorList>
            <person name="Jastrzebski P J."/>
            <person name="Paukszto L."/>
            <person name="Jastrzebski P J."/>
        </authorList>
    </citation>
    <scope>NUCLEOTIDE SEQUENCE [LARGE SCALE GENOMIC DNA]</scope>
    <source>
        <strain evidence="1 2">WMS-il1</strain>
    </source>
</reference>
<evidence type="ECO:0000313" key="2">
    <source>
        <dbReference type="Proteomes" id="UP000321570"/>
    </source>
</evidence>
<evidence type="ECO:0000313" key="1">
    <source>
        <dbReference type="EMBL" id="VUZ43202.1"/>
    </source>
</evidence>
<organism evidence="1 2">
    <name type="scientific">Hymenolepis diminuta</name>
    <name type="common">Rat tapeworm</name>
    <dbReference type="NCBI Taxonomy" id="6216"/>
    <lineage>
        <taxon>Eukaryota</taxon>
        <taxon>Metazoa</taxon>
        <taxon>Spiralia</taxon>
        <taxon>Lophotrochozoa</taxon>
        <taxon>Platyhelminthes</taxon>
        <taxon>Cestoda</taxon>
        <taxon>Eucestoda</taxon>
        <taxon>Cyclophyllidea</taxon>
        <taxon>Hymenolepididae</taxon>
        <taxon>Hymenolepis</taxon>
    </lineage>
</organism>
<gene>
    <name evidence="1" type="ORF">WMSIL1_LOCUS3880</name>
</gene>
<protein>
    <submittedName>
        <fullName evidence="1">Uncharacterized protein</fullName>
    </submittedName>
</protein>
<proteinExistence type="predicted"/>
<dbReference type="Proteomes" id="UP000321570">
    <property type="component" value="Unassembled WGS sequence"/>
</dbReference>
<feature type="non-terminal residue" evidence="1">
    <location>
        <position position="99"/>
    </location>
</feature>
<sequence>MELLRQMTELFPPEKSLDLNSTLPETVEYYRSLLEKLRPGNLCENSENSENIVWQWGRRLSNIMKSIELNFDGEGVSFLTNGGLNVSKLIIFNSRTTSG</sequence>
<name>A0A564Y7E5_HYMDI</name>
<dbReference type="AlphaFoldDB" id="A0A564Y7E5"/>